<reference evidence="5" key="1">
    <citation type="journal article" date="2021" name="PeerJ">
        <title>Extensive microbial diversity within the chicken gut microbiome revealed by metagenomics and culture.</title>
        <authorList>
            <person name="Gilroy R."/>
            <person name="Ravi A."/>
            <person name="Getino M."/>
            <person name="Pursley I."/>
            <person name="Horton D.L."/>
            <person name="Alikhan N.F."/>
            <person name="Baker D."/>
            <person name="Gharbi K."/>
            <person name="Hall N."/>
            <person name="Watson M."/>
            <person name="Adriaenssens E.M."/>
            <person name="Foster-Nyarko E."/>
            <person name="Jarju S."/>
            <person name="Secka A."/>
            <person name="Antonio M."/>
            <person name="Oren A."/>
            <person name="Chaudhuri R.R."/>
            <person name="La Ragione R."/>
            <person name="Hildebrand F."/>
            <person name="Pallen M.J."/>
        </authorList>
    </citation>
    <scope>NUCLEOTIDE SEQUENCE</scope>
    <source>
        <strain evidence="5">B5_2728</strain>
    </source>
</reference>
<keyword evidence="3" id="KW-0804">Transcription</keyword>
<dbReference type="GO" id="GO:0003700">
    <property type="term" value="F:DNA-binding transcription factor activity"/>
    <property type="evidence" value="ECO:0007669"/>
    <property type="project" value="InterPro"/>
</dbReference>
<dbReference type="InterPro" id="IPR020449">
    <property type="entry name" value="Tscrpt_reg_AraC-type_HTH"/>
</dbReference>
<evidence type="ECO:0000256" key="3">
    <source>
        <dbReference type="ARBA" id="ARBA00023163"/>
    </source>
</evidence>
<dbReference type="GO" id="GO:0043565">
    <property type="term" value="F:sequence-specific DNA binding"/>
    <property type="evidence" value="ECO:0007669"/>
    <property type="project" value="InterPro"/>
</dbReference>
<organism evidence="5 6">
    <name type="scientific">Candidatus Allofournierella pullistercoris</name>
    <dbReference type="NCBI Taxonomy" id="2838597"/>
    <lineage>
        <taxon>Bacteria</taxon>
        <taxon>Bacillati</taxon>
        <taxon>Bacillota</taxon>
        <taxon>Clostridia</taxon>
        <taxon>Eubacteriales</taxon>
        <taxon>Oscillospiraceae</taxon>
        <taxon>Allofournierella</taxon>
    </lineage>
</organism>
<dbReference type="SUPFAM" id="SSF46689">
    <property type="entry name" value="Homeodomain-like"/>
    <property type="match status" value="2"/>
</dbReference>
<feature type="domain" description="HTH araC/xylS-type" evidence="4">
    <location>
        <begin position="169"/>
        <end position="267"/>
    </location>
</feature>
<dbReference type="SUPFAM" id="SSF51215">
    <property type="entry name" value="Regulatory protein AraC"/>
    <property type="match status" value="1"/>
</dbReference>
<evidence type="ECO:0000313" key="5">
    <source>
        <dbReference type="EMBL" id="MBU3806180.1"/>
    </source>
</evidence>
<dbReference type="InterPro" id="IPR018060">
    <property type="entry name" value="HTH_AraC"/>
</dbReference>
<accession>A0A948T2H5</accession>
<dbReference type="PRINTS" id="PR00032">
    <property type="entry name" value="HTHARAC"/>
</dbReference>
<keyword evidence="1" id="KW-0805">Transcription regulation</keyword>
<dbReference type="Gene3D" id="1.10.10.60">
    <property type="entry name" value="Homeodomain-like"/>
    <property type="match status" value="2"/>
</dbReference>
<dbReference type="InterPro" id="IPR037923">
    <property type="entry name" value="HTH-like"/>
</dbReference>
<keyword evidence="2" id="KW-0238">DNA-binding</keyword>
<gene>
    <name evidence="5" type="ORF">H9882_04735</name>
</gene>
<comment type="caution">
    <text evidence="5">The sequence shown here is derived from an EMBL/GenBank/DDBJ whole genome shotgun (WGS) entry which is preliminary data.</text>
</comment>
<dbReference type="AlphaFoldDB" id="A0A948T2H5"/>
<sequence length="269" mass="31986">MKDLAGERMRQGRDIWAERIAGVNDNMAQSHYHDFFEIYYLEKGTRTHVIYDQLYRIQNKELVLFSPYVMHYSFGERDAAFQRIVLYFRPGQICSPVLVETLKKGTGVYQLSQELSQRVEWLIHQLLAEQEQEKPYQPEYQSVLLNQLLMDLVRSTHAKHIPEQPERFAKVIRYLHENHRETITLEQLAANFYISPSYLCREFKRYTNTTVIQYLNVTRIMYAQRKLLETNQSISQIALDAGFSNITHFNRVFRQVAHLTPSAYRKQNR</sequence>
<dbReference type="PANTHER" id="PTHR43280">
    <property type="entry name" value="ARAC-FAMILY TRANSCRIPTIONAL REGULATOR"/>
    <property type="match status" value="1"/>
</dbReference>
<dbReference type="PROSITE" id="PS01124">
    <property type="entry name" value="HTH_ARAC_FAMILY_2"/>
    <property type="match status" value="1"/>
</dbReference>
<reference evidence="5" key="2">
    <citation type="submission" date="2021-04" db="EMBL/GenBank/DDBJ databases">
        <authorList>
            <person name="Gilroy R."/>
        </authorList>
    </citation>
    <scope>NUCLEOTIDE SEQUENCE</scope>
    <source>
        <strain evidence="5">B5_2728</strain>
    </source>
</reference>
<evidence type="ECO:0000256" key="2">
    <source>
        <dbReference type="ARBA" id="ARBA00023125"/>
    </source>
</evidence>
<proteinExistence type="predicted"/>
<dbReference type="Proteomes" id="UP000713596">
    <property type="component" value="Unassembled WGS sequence"/>
</dbReference>
<evidence type="ECO:0000256" key="1">
    <source>
        <dbReference type="ARBA" id="ARBA00023015"/>
    </source>
</evidence>
<dbReference type="InterPro" id="IPR003313">
    <property type="entry name" value="AraC-bd"/>
</dbReference>
<name>A0A948T2H5_9FIRM</name>
<evidence type="ECO:0000313" key="6">
    <source>
        <dbReference type="Proteomes" id="UP000713596"/>
    </source>
</evidence>
<dbReference type="EMBL" id="JAHLFP010000036">
    <property type="protein sequence ID" value="MBU3806180.1"/>
    <property type="molecule type" value="Genomic_DNA"/>
</dbReference>
<dbReference type="PANTHER" id="PTHR43280:SF28">
    <property type="entry name" value="HTH-TYPE TRANSCRIPTIONAL ACTIVATOR RHAS"/>
    <property type="match status" value="1"/>
</dbReference>
<dbReference type="Pfam" id="PF12833">
    <property type="entry name" value="HTH_18"/>
    <property type="match status" value="1"/>
</dbReference>
<evidence type="ECO:0000259" key="4">
    <source>
        <dbReference type="PROSITE" id="PS01124"/>
    </source>
</evidence>
<dbReference type="Gene3D" id="2.60.120.280">
    <property type="entry name" value="Regulatory protein AraC"/>
    <property type="match status" value="1"/>
</dbReference>
<dbReference type="Pfam" id="PF02311">
    <property type="entry name" value="AraC_binding"/>
    <property type="match status" value="1"/>
</dbReference>
<dbReference type="InterPro" id="IPR009057">
    <property type="entry name" value="Homeodomain-like_sf"/>
</dbReference>
<protein>
    <submittedName>
        <fullName evidence="5">AraC family transcriptional regulator</fullName>
    </submittedName>
</protein>
<dbReference type="SMART" id="SM00342">
    <property type="entry name" value="HTH_ARAC"/>
    <property type="match status" value="1"/>
</dbReference>